<evidence type="ECO:0000256" key="1">
    <source>
        <dbReference type="ARBA" id="ARBA00004167"/>
    </source>
</evidence>
<reference evidence="8" key="1">
    <citation type="journal article" date="2017" name="Genome Biol.">
        <title>Comparative genomics reveals high biological diversity and specific adaptations in the industrially and medically important fungal genus Aspergillus.</title>
        <authorList>
            <person name="de Vries R.P."/>
            <person name="Riley R."/>
            <person name="Wiebenga A."/>
            <person name="Aguilar-Osorio G."/>
            <person name="Amillis S."/>
            <person name="Uchima C.A."/>
            <person name="Anderluh G."/>
            <person name="Asadollahi M."/>
            <person name="Askin M."/>
            <person name="Barry K."/>
            <person name="Battaglia E."/>
            <person name="Bayram O."/>
            <person name="Benocci T."/>
            <person name="Braus-Stromeyer S.A."/>
            <person name="Caldana C."/>
            <person name="Canovas D."/>
            <person name="Cerqueira G.C."/>
            <person name="Chen F."/>
            <person name="Chen W."/>
            <person name="Choi C."/>
            <person name="Clum A."/>
            <person name="Dos Santos R.A."/>
            <person name="Damasio A.R."/>
            <person name="Diallinas G."/>
            <person name="Emri T."/>
            <person name="Fekete E."/>
            <person name="Flipphi M."/>
            <person name="Freyberg S."/>
            <person name="Gallo A."/>
            <person name="Gournas C."/>
            <person name="Habgood R."/>
            <person name="Hainaut M."/>
            <person name="Harispe M.L."/>
            <person name="Henrissat B."/>
            <person name="Hilden K.S."/>
            <person name="Hope R."/>
            <person name="Hossain A."/>
            <person name="Karabika E."/>
            <person name="Karaffa L."/>
            <person name="Karanyi Z."/>
            <person name="Krasevec N."/>
            <person name="Kuo A."/>
            <person name="Kusch H."/>
            <person name="LaButti K."/>
            <person name="Lagendijk E.L."/>
            <person name="Lapidus A."/>
            <person name="Levasseur A."/>
            <person name="Lindquist E."/>
            <person name="Lipzen A."/>
            <person name="Logrieco A.F."/>
            <person name="MacCabe A."/>
            <person name="Maekelae M.R."/>
            <person name="Malavazi I."/>
            <person name="Melin P."/>
            <person name="Meyer V."/>
            <person name="Mielnichuk N."/>
            <person name="Miskei M."/>
            <person name="Molnar A.P."/>
            <person name="Mule G."/>
            <person name="Ngan C.Y."/>
            <person name="Orejas M."/>
            <person name="Orosz E."/>
            <person name="Ouedraogo J.P."/>
            <person name="Overkamp K.M."/>
            <person name="Park H.-S."/>
            <person name="Perrone G."/>
            <person name="Piumi F."/>
            <person name="Punt P.J."/>
            <person name="Ram A.F."/>
            <person name="Ramon A."/>
            <person name="Rauscher S."/>
            <person name="Record E."/>
            <person name="Riano-Pachon D.M."/>
            <person name="Robert V."/>
            <person name="Roehrig J."/>
            <person name="Ruller R."/>
            <person name="Salamov A."/>
            <person name="Salih N.S."/>
            <person name="Samson R.A."/>
            <person name="Sandor E."/>
            <person name="Sanguinetti M."/>
            <person name="Schuetze T."/>
            <person name="Sepcic K."/>
            <person name="Shelest E."/>
            <person name="Sherlock G."/>
            <person name="Sophianopoulou V."/>
            <person name="Squina F.M."/>
            <person name="Sun H."/>
            <person name="Susca A."/>
            <person name="Todd R.B."/>
            <person name="Tsang A."/>
            <person name="Unkles S.E."/>
            <person name="van de Wiele N."/>
            <person name="van Rossen-Uffink D."/>
            <person name="Oliveira J.V."/>
            <person name="Vesth T.C."/>
            <person name="Visser J."/>
            <person name="Yu J.-H."/>
            <person name="Zhou M."/>
            <person name="Andersen M.R."/>
            <person name="Archer D.B."/>
            <person name="Baker S.E."/>
            <person name="Benoit I."/>
            <person name="Brakhage A.A."/>
            <person name="Braus G.H."/>
            <person name="Fischer R."/>
            <person name="Frisvad J.C."/>
            <person name="Goldman G.H."/>
            <person name="Houbraken J."/>
            <person name="Oakley B."/>
            <person name="Pocsi I."/>
            <person name="Scazzocchio C."/>
            <person name="Seiboth B."/>
            <person name="vanKuyk P.A."/>
            <person name="Wortman J."/>
            <person name="Dyer P.S."/>
            <person name="Grigoriev I.V."/>
        </authorList>
    </citation>
    <scope>NUCLEOTIDE SEQUENCE [LARGE SCALE GENOMIC DNA]</scope>
    <source>
        <strain evidence="8">CBS 106.47</strain>
    </source>
</reference>
<evidence type="ECO:0000256" key="2">
    <source>
        <dbReference type="ARBA" id="ARBA00022692"/>
    </source>
</evidence>
<evidence type="ECO:0000256" key="6">
    <source>
        <dbReference type="SAM" id="Phobius"/>
    </source>
</evidence>
<evidence type="ECO:0000313" key="7">
    <source>
        <dbReference type="EMBL" id="OJZ89486.1"/>
    </source>
</evidence>
<dbReference type="VEuPathDB" id="FungiDB:ASPFODRAFT_204473"/>
<dbReference type="OrthoDB" id="4779287at2759"/>
<evidence type="ECO:0000313" key="8">
    <source>
        <dbReference type="Proteomes" id="UP000184063"/>
    </source>
</evidence>
<dbReference type="Proteomes" id="UP000184063">
    <property type="component" value="Unassembled WGS sequence"/>
</dbReference>
<dbReference type="EMBL" id="KV878238">
    <property type="protein sequence ID" value="OJZ89486.1"/>
    <property type="molecule type" value="Genomic_DNA"/>
</dbReference>
<gene>
    <name evidence="7" type="ORF">ASPFODRAFT_204473</name>
</gene>
<name>A0A1M3TS23_ASPLC</name>
<accession>A0A1M3TS23</accession>
<evidence type="ECO:0000256" key="3">
    <source>
        <dbReference type="ARBA" id="ARBA00022989"/>
    </source>
</evidence>
<feature type="region of interest" description="Disordered" evidence="5">
    <location>
        <begin position="119"/>
        <end position="177"/>
    </location>
</feature>
<keyword evidence="2 6" id="KW-0812">Transmembrane</keyword>
<comment type="subcellular location">
    <subcellularLocation>
        <location evidence="1">Membrane</location>
        <topology evidence="1">Single-pass membrane protein</topology>
    </subcellularLocation>
</comment>
<dbReference type="AlphaFoldDB" id="A0A1M3TS23"/>
<feature type="transmembrane region" description="Helical" evidence="6">
    <location>
        <begin position="181"/>
        <end position="204"/>
    </location>
</feature>
<dbReference type="InterPro" id="IPR051694">
    <property type="entry name" value="Immunoregulatory_rcpt-like"/>
</dbReference>
<evidence type="ECO:0008006" key="9">
    <source>
        <dbReference type="Google" id="ProtNLM"/>
    </source>
</evidence>
<keyword evidence="4 6" id="KW-0472">Membrane</keyword>
<dbReference type="GO" id="GO:0071944">
    <property type="term" value="C:cell periphery"/>
    <property type="evidence" value="ECO:0007669"/>
    <property type="project" value="UniProtKB-ARBA"/>
</dbReference>
<proteinExistence type="predicted"/>
<dbReference type="PANTHER" id="PTHR15549">
    <property type="entry name" value="PAIRED IMMUNOGLOBULIN-LIKE TYPE 2 RECEPTOR"/>
    <property type="match status" value="1"/>
</dbReference>
<dbReference type="PANTHER" id="PTHR15549:SF26">
    <property type="entry name" value="AXIAL BUDDING PATTERN PROTEIN 2-RELATED"/>
    <property type="match status" value="1"/>
</dbReference>
<evidence type="ECO:0000256" key="5">
    <source>
        <dbReference type="SAM" id="MobiDB-lite"/>
    </source>
</evidence>
<sequence>MSDLESPYGYALRRNGSCYDTENDCGQTWAPYHACCPKGTVCTHNSSDNCCRSEADCGNILAEDPHCGNTTGVLYLENNYFCCADGTAAFAWIDKGWVGCADSVSLLGSQYSLLSPVSTTQSTSTTTSSTMTTTSDTSTTSASTVTSQSKAATIPATATAEPTDLSDSSSTGSSSSTNTGAIAGGVVGGVAGLALVALLIWYFVRRSQAARTARPQAMSYVGPRVKNYQPTELQAEASPPIYELALNTPTARNDI</sequence>
<protein>
    <recommendedName>
        <fullName evidence="9">Mid2 domain-containing protein</fullName>
    </recommendedName>
</protein>
<organism evidence="7 8">
    <name type="scientific">Aspergillus luchuensis (strain CBS 106.47)</name>
    <dbReference type="NCBI Taxonomy" id="1137211"/>
    <lineage>
        <taxon>Eukaryota</taxon>
        <taxon>Fungi</taxon>
        <taxon>Dikarya</taxon>
        <taxon>Ascomycota</taxon>
        <taxon>Pezizomycotina</taxon>
        <taxon>Eurotiomycetes</taxon>
        <taxon>Eurotiomycetidae</taxon>
        <taxon>Eurotiales</taxon>
        <taxon>Aspergillaceae</taxon>
        <taxon>Aspergillus</taxon>
        <taxon>Aspergillus subgen. Circumdati</taxon>
    </lineage>
</organism>
<dbReference type="GO" id="GO:0016020">
    <property type="term" value="C:membrane"/>
    <property type="evidence" value="ECO:0007669"/>
    <property type="project" value="UniProtKB-SubCell"/>
</dbReference>
<evidence type="ECO:0000256" key="4">
    <source>
        <dbReference type="ARBA" id="ARBA00023136"/>
    </source>
</evidence>
<keyword evidence="3 6" id="KW-1133">Transmembrane helix</keyword>